<reference evidence="1 2" key="1">
    <citation type="submission" date="2018-07" db="EMBL/GenBank/DDBJ databases">
        <title>Genomic Encyclopedia of Type Strains, Phase IV (KMG-IV): sequencing the most valuable type-strain genomes for metagenomic binning, comparative biology and taxonomic classification.</title>
        <authorList>
            <person name="Goeker M."/>
        </authorList>
    </citation>
    <scope>NUCLEOTIDE SEQUENCE [LARGE SCALE GENOMIC DNA]</scope>
    <source>
        <strain evidence="1 2">DSM 44952</strain>
    </source>
</reference>
<keyword evidence="2" id="KW-1185">Reference proteome</keyword>
<dbReference type="AlphaFoldDB" id="A0A370GIJ0"/>
<dbReference type="OrthoDB" id="4774088at2"/>
<dbReference type="InterPro" id="IPR040871">
    <property type="entry name" value="HopA1"/>
</dbReference>
<gene>
    <name evidence="1" type="ORF">DFR68_12124</name>
</gene>
<organism evidence="1 2">
    <name type="scientific">Nocardia mexicana</name>
    <dbReference type="NCBI Taxonomy" id="279262"/>
    <lineage>
        <taxon>Bacteria</taxon>
        <taxon>Bacillati</taxon>
        <taxon>Actinomycetota</taxon>
        <taxon>Actinomycetes</taxon>
        <taxon>Mycobacteriales</taxon>
        <taxon>Nocardiaceae</taxon>
        <taxon>Nocardia</taxon>
    </lineage>
</organism>
<evidence type="ECO:0000313" key="2">
    <source>
        <dbReference type="Proteomes" id="UP000255355"/>
    </source>
</evidence>
<comment type="caution">
    <text evidence="1">The sequence shown here is derived from an EMBL/GenBank/DDBJ whole genome shotgun (WGS) entry which is preliminary data.</text>
</comment>
<name>A0A370GIJ0_9NOCA</name>
<accession>A0A370GIJ0</accession>
<dbReference type="Pfam" id="PF17914">
    <property type="entry name" value="HopA1"/>
    <property type="match status" value="1"/>
</dbReference>
<dbReference type="Proteomes" id="UP000255355">
    <property type="component" value="Unassembled WGS sequence"/>
</dbReference>
<evidence type="ECO:0000313" key="1">
    <source>
        <dbReference type="EMBL" id="RDI43467.1"/>
    </source>
</evidence>
<sequence>MTNNSAPLPWVLSERLASVDYRPGAASVGVDGIELSARTERELRQILANHIYRHWHTGIGDRRRGGTPGRNPEYEKRLIASIPHATTSLVSPVVETDFGGFGSDGILVAIDGVRVRIGSRSVVWSDEDQGLARVKVPAVRPVLSPGYLLIYGSDGGLQGATPGSRIYFSIASFDDAVAVWRAVVAVLESSALPYRAKVASADRLYPRTDALVVYLGSAPVFGSGDPAVALRQRLIEQSANLPLWERTSVFGKRLAAGVATASQARDRRPYISRMSFGEHRAFAVATGVLDGRSSSPIDHRVQAAMAEANINPGVPAENIEDYQEGSA</sequence>
<dbReference type="RefSeq" id="WP_068028504.1">
    <property type="nucleotide sequence ID" value="NZ_QQAZ01000021.1"/>
</dbReference>
<dbReference type="STRING" id="1210089.GCA_001613165_06466"/>
<dbReference type="EMBL" id="QQAZ01000021">
    <property type="protein sequence ID" value="RDI43467.1"/>
    <property type="molecule type" value="Genomic_DNA"/>
</dbReference>
<protein>
    <submittedName>
        <fullName evidence="1">Uncharacterized protein</fullName>
    </submittedName>
</protein>
<proteinExistence type="predicted"/>